<dbReference type="RefSeq" id="WP_092285067.1">
    <property type="nucleotide sequence ID" value="NZ_FOPJ01000004.1"/>
</dbReference>
<dbReference type="PANTHER" id="PTHR42912">
    <property type="entry name" value="METHYLTRANSFERASE"/>
    <property type="match status" value="1"/>
</dbReference>
<dbReference type="Gene3D" id="3.40.50.150">
    <property type="entry name" value="Vaccinia Virus protein VP39"/>
    <property type="match status" value="1"/>
</dbReference>
<protein>
    <submittedName>
        <fullName evidence="2">Methyltransferase domain-containing protein</fullName>
    </submittedName>
</protein>
<dbReference type="GO" id="GO:0008168">
    <property type="term" value="F:methyltransferase activity"/>
    <property type="evidence" value="ECO:0007669"/>
    <property type="project" value="UniProtKB-KW"/>
</dbReference>
<dbReference type="PANTHER" id="PTHR42912:SF95">
    <property type="entry name" value="METHYLTRANSFERASE TYPE 11 DOMAIN-CONTAINING PROTEIN"/>
    <property type="match status" value="1"/>
</dbReference>
<proteinExistence type="predicted"/>
<dbReference type="GO" id="GO:0032259">
    <property type="term" value="P:methylation"/>
    <property type="evidence" value="ECO:0007669"/>
    <property type="project" value="UniProtKB-KW"/>
</dbReference>
<feature type="domain" description="Methyltransferase" evidence="1">
    <location>
        <begin position="38"/>
        <end position="132"/>
    </location>
</feature>
<gene>
    <name evidence="2" type="ORF">SAMN05660282_00931</name>
</gene>
<dbReference type="Pfam" id="PF13649">
    <property type="entry name" value="Methyltransf_25"/>
    <property type="match status" value="1"/>
</dbReference>
<dbReference type="CDD" id="cd02440">
    <property type="entry name" value="AdoMet_MTases"/>
    <property type="match status" value="1"/>
</dbReference>
<name>A0A1I2RZ43_9CORY</name>
<dbReference type="InterPro" id="IPR050508">
    <property type="entry name" value="Methyltransf_Superfamily"/>
</dbReference>
<dbReference type="AlphaFoldDB" id="A0A1I2RZ43"/>
<keyword evidence="2" id="KW-0808">Transferase</keyword>
<evidence type="ECO:0000259" key="1">
    <source>
        <dbReference type="Pfam" id="PF13649"/>
    </source>
</evidence>
<dbReference type="STRING" id="185761.SAMN05660282_00931"/>
<dbReference type="InterPro" id="IPR029063">
    <property type="entry name" value="SAM-dependent_MTases_sf"/>
</dbReference>
<keyword evidence="3" id="KW-1185">Reference proteome</keyword>
<sequence length="254" mass="27980">MQGHWLLAKLGKRVLRPGGIELTKRLIEHAKPAAGDRIVEFGPGVGRTASILLEQQPAEYVAIDPNPEGTSALMKILENYPQARLECADAKETGLDDASADLVVGEAMLSMQSDEDKLTIMKEAFRVLAPGGRYAIHELGIRPDDASPEFVKGIAKALSRSIKVGARPLTVPLWSELLEETGFEIEYSDTNPMHLLEPKRIISDEGPKGAAKFFFNVARNPAARKRIMEMRKQFRTHDDNLQAVAFVARKPLAS</sequence>
<reference evidence="2 3" key="1">
    <citation type="submission" date="2016-10" db="EMBL/GenBank/DDBJ databases">
        <authorList>
            <person name="de Groot N.N."/>
        </authorList>
    </citation>
    <scope>NUCLEOTIDE SEQUENCE [LARGE SCALE GENOMIC DNA]</scope>
    <source>
        <strain>J11</strain>
        <strain evidence="3">PG 39</strain>
    </source>
</reference>
<evidence type="ECO:0000313" key="2">
    <source>
        <dbReference type="EMBL" id="SFG44809.1"/>
    </source>
</evidence>
<dbReference type="OrthoDB" id="9805171at2"/>
<keyword evidence="2" id="KW-0489">Methyltransferase</keyword>
<accession>A0A1I2RZ43</accession>
<dbReference type="InterPro" id="IPR041698">
    <property type="entry name" value="Methyltransf_25"/>
</dbReference>
<dbReference type="EMBL" id="FOPJ01000004">
    <property type="protein sequence ID" value="SFG44809.1"/>
    <property type="molecule type" value="Genomic_DNA"/>
</dbReference>
<dbReference type="SUPFAM" id="SSF53335">
    <property type="entry name" value="S-adenosyl-L-methionine-dependent methyltransferases"/>
    <property type="match status" value="1"/>
</dbReference>
<evidence type="ECO:0000313" key="3">
    <source>
        <dbReference type="Proteomes" id="UP000199065"/>
    </source>
</evidence>
<organism evidence="2 3">
    <name type="scientific">Corynebacterium spheniscorum</name>
    <dbReference type="NCBI Taxonomy" id="185761"/>
    <lineage>
        <taxon>Bacteria</taxon>
        <taxon>Bacillati</taxon>
        <taxon>Actinomycetota</taxon>
        <taxon>Actinomycetes</taxon>
        <taxon>Mycobacteriales</taxon>
        <taxon>Corynebacteriaceae</taxon>
        <taxon>Corynebacterium</taxon>
    </lineage>
</organism>
<dbReference type="Proteomes" id="UP000199065">
    <property type="component" value="Unassembled WGS sequence"/>
</dbReference>